<dbReference type="EMBL" id="PPTO01000008">
    <property type="protein sequence ID" value="RDB58441.1"/>
    <property type="molecule type" value="Genomic_DNA"/>
</dbReference>
<evidence type="ECO:0000313" key="1">
    <source>
        <dbReference type="EMBL" id="RDB58441.1"/>
    </source>
</evidence>
<dbReference type="Proteomes" id="UP000253975">
    <property type="component" value="Unassembled WGS sequence"/>
</dbReference>
<sequence length="64" mass="7344">MCEYIEAIGYKNPVEYSSAGFFVASFDGESGFEIEGGRSSKTWAICLNMYCYLDFQLMERMNSR</sequence>
<comment type="caution">
    <text evidence="1">The sequence shown here is derived from an EMBL/GenBank/DDBJ whole genome shotgun (WGS) entry which is preliminary data.</text>
</comment>
<reference evidence="1 2" key="1">
    <citation type="journal article" date="2018" name="Elife">
        <title>Discovery and characterization of a prevalent human gut bacterial enzyme sufficient for the inactivation of a family of plant toxins.</title>
        <authorList>
            <person name="Koppel N."/>
            <person name="Bisanz J.E."/>
            <person name="Pandelia M.E."/>
            <person name="Turnbaugh P.J."/>
            <person name="Balskus E.P."/>
        </authorList>
    </citation>
    <scope>NUCLEOTIDE SEQUENCE [LARGE SCALE GENOMIC DNA]</scope>
    <source>
        <strain evidence="1 2">OB21 GAM31</strain>
    </source>
</reference>
<name>A0A369LFN4_9ACTN</name>
<organism evidence="1 2">
    <name type="scientific">Slackia isoflavoniconvertens</name>
    <dbReference type="NCBI Taxonomy" id="572010"/>
    <lineage>
        <taxon>Bacteria</taxon>
        <taxon>Bacillati</taxon>
        <taxon>Actinomycetota</taxon>
        <taxon>Coriobacteriia</taxon>
        <taxon>Eggerthellales</taxon>
        <taxon>Eggerthellaceae</taxon>
        <taxon>Slackia</taxon>
    </lineage>
</organism>
<accession>A0A369LFN4</accession>
<gene>
    <name evidence="1" type="ORF">C1881_05960</name>
</gene>
<proteinExistence type="predicted"/>
<protein>
    <submittedName>
        <fullName evidence="1">Uncharacterized protein</fullName>
    </submittedName>
</protein>
<evidence type="ECO:0000313" key="2">
    <source>
        <dbReference type="Proteomes" id="UP000253975"/>
    </source>
</evidence>
<dbReference type="AlphaFoldDB" id="A0A369LFN4"/>